<accession>A0AAW7JN81</accession>
<reference evidence="3" key="1">
    <citation type="submission" date="2023-06" db="EMBL/GenBank/DDBJ databases">
        <authorList>
            <person name="Zeman M."/>
            <person name="Kubasova T."/>
            <person name="Jahodarova E."/>
            <person name="Nykrynova M."/>
            <person name="Rychlik I."/>
        </authorList>
    </citation>
    <scope>NUCLEOTIDE SEQUENCE</scope>
    <source>
        <strain evidence="3">ET15</strain>
        <strain evidence="2">ET37</strain>
    </source>
</reference>
<evidence type="ECO:0000313" key="4">
    <source>
        <dbReference type="Proteomes" id="UP001167831"/>
    </source>
</evidence>
<evidence type="ECO:0000313" key="2">
    <source>
        <dbReference type="EMBL" id="MDN0021798.1"/>
    </source>
</evidence>
<reference evidence="3" key="2">
    <citation type="submission" date="2023-08" db="EMBL/GenBank/DDBJ databases">
        <title>Identification and characterization of horizontal gene transfer across gut microbiota members of farm animals based on homology search.</title>
        <authorList>
            <person name="Schwarzerova J."/>
            <person name="Nykrynova M."/>
            <person name="Jureckova K."/>
            <person name="Cejkova D."/>
            <person name="Rychlik I."/>
        </authorList>
    </citation>
    <scope>NUCLEOTIDE SEQUENCE</scope>
    <source>
        <strain evidence="3">ET15</strain>
        <strain evidence="2">ET37</strain>
    </source>
</reference>
<organism evidence="3 5">
    <name type="scientific">Leyella lascolaii</name>
    <dbReference type="NCBI Taxonomy" id="1776379"/>
    <lineage>
        <taxon>Bacteria</taxon>
        <taxon>Pseudomonadati</taxon>
        <taxon>Bacteroidota</taxon>
        <taxon>Bacteroidia</taxon>
        <taxon>Bacteroidales</taxon>
        <taxon>Prevotellaceae</taxon>
        <taxon>Leyella</taxon>
    </lineage>
</organism>
<evidence type="ECO:0000313" key="5">
    <source>
        <dbReference type="Proteomes" id="UP001168478"/>
    </source>
</evidence>
<gene>
    <name evidence="2" type="ORF">QVN81_01985</name>
    <name evidence="3" type="ORF">QVN84_01980</name>
</gene>
<keyword evidence="4" id="KW-1185">Reference proteome</keyword>
<protein>
    <recommendedName>
        <fullName evidence="6">Lipoprotein</fullName>
    </recommendedName>
</protein>
<evidence type="ECO:0000313" key="3">
    <source>
        <dbReference type="EMBL" id="MDN0024295.1"/>
    </source>
</evidence>
<dbReference type="Proteomes" id="UP001167831">
    <property type="component" value="Unassembled WGS sequence"/>
</dbReference>
<dbReference type="RefSeq" id="WP_068856679.1">
    <property type="nucleotide sequence ID" value="NZ_CAUWBX010000075.1"/>
</dbReference>
<proteinExistence type="predicted"/>
<dbReference type="AlphaFoldDB" id="A0AAW7JN81"/>
<feature type="chain" id="PRO_5043801499" description="Lipoprotein" evidence="1">
    <location>
        <begin position="22"/>
        <end position="190"/>
    </location>
</feature>
<name>A0AAW7JN81_9BACT</name>
<dbReference type="EMBL" id="JAUEIE010000001">
    <property type="protein sequence ID" value="MDN0021798.1"/>
    <property type="molecule type" value="Genomic_DNA"/>
</dbReference>
<comment type="caution">
    <text evidence="3">The sequence shown here is derived from an EMBL/GenBank/DDBJ whole genome shotgun (WGS) entry which is preliminary data.</text>
</comment>
<feature type="signal peptide" evidence="1">
    <location>
        <begin position="1"/>
        <end position="21"/>
    </location>
</feature>
<keyword evidence="1" id="KW-0732">Signal</keyword>
<dbReference type="Proteomes" id="UP001168478">
    <property type="component" value="Unassembled WGS sequence"/>
</dbReference>
<evidence type="ECO:0008006" key="6">
    <source>
        <dbReference type="Google" id="ProtNLM"/>
    </source>
</evidence>
<sequence>MRKGVTSTVCAVMMALLPASCGDTMSEYSTYPCRFVFNTATHAHSAALGSAVGGTGIFCKVTTVIKGGARHYRFTTNQNMTDDVIFTAEDERVSVLLGMNNAIWFGYGNLDIPPVFYAYDAECPNCFNPNMVPVRSHPLSVASTGIATCGTCHREYNMNTGGNIVKGDKGSPLTRYHATYSPSGVVAVTN</sequence>
<evidence type="ECO:0000256" key="1">
    <source>
        <dbReference type="SAM" id="SignalP"/>
    </source>
</evidence>
<dbReference type="EMBL" id="JAUEIF010000001">
    <property type="protein sequence ID" value="MDN0024295.1"/>
    <property type="molecule type" value="Genomic_DNA"/>
</dbReference>